<gene>
    <name evidence="1" type="ORF">AB9Q04_04910</name>
</gene>
<proteinExistence type="predicted"/>
<name>A0ABW9N0W3_9FIRM</name>
<protein>
    <submittedName>
        <fullName evidence="1">Uncharacterized protein</fullName>
    </submittedName>
</protein>
<comment type="caution">
    <text evidence="1">The sequence shown here is derived from an EMBL/GenBank/DDBJ whole genome shotgun (WGS) entry which is preliminary data.</text>
</comment>
<accession>A0ABW9N0W3</accession>
<dbReference type="InterPro" id="IPR036188">
    <property type="entry name" value="FAD/NAD-bd_sf"/>
</dbReference>
<dbReference type="RefSeq" id="WP_410024253.1">
    <property type="nucleotide sequence ID" value="NZ_JBGMEG010000007.1"/>
</dbReference>
<organism evidence="1 2">
    <name type="scientific">Anaerococcus groningensis</name>
    <dbReference type="NCBI Taxonomy" id="3115616"/>
    <lineage>
        <taxon>Bacteria</taxon>
        <taxon>Bacillati</taxon>
        <taxon>Bacillota</taxon>
        <taxon>Tissierellia</taxon>
        <taxon>Tissierellales</taxon>
        <taxon>Peptoniphilaceae</taxon>
        <taxon>Anaerococcus</taxon>
    </lineage>
</organism>
<dbReference type="Proteomes" id="UP001637993">
    <property type="component" value="Unassembled WGS sequence"/>
</dbReference>
<reference evidence="1 2" key="1">
    <citation type="journal article" date="2025" name="Anaerobe">
        <title>Description of Anaerococcus kampingiae sp. nov., Anaerococcus groningensis sp. nov., Anaerococcus martiniensis sp. nov., and Anaerococcus cruorum sp. nov., isolated from human clinical specimens.</title>
        <authorList>
            <person name="Boiten K.E."/>
            <person name="Meijer J."/>
            <person name="van Wezel E.M."/>
            <person name="Veloo A.C.M."/>
        </authorList>
    </citation>
    <scope>NUCLEOTIDE SEQUENCE [LARGE SCALE GENOMIC DNA]</scope>
    <source>
        <strain evidence="1 2">ENR1011</strain>
    </source>
</reference>
<dbReference type="EMBL" id="JBGMEG010000007">
    <property type="protein sequence ID" value="MFO3717694.1"/>
    <property type="molecule type" value="Genomic_DNA"/>
</dbReference>
<keyword evidence="2" id="KW-1185">Reference proteome</keyword>
<evidence type="ECO:0000313" key="2">
    <source>
        <dbReference type="Proteomes" id="UP001637993"/>
    </source>
</evidence>
<dbReference type="Gene3D" id="3.50.50.60">
    <property type="entry name" value="FAD/NAD(P)-binding domain"/>
    <property type="match status" value="1"/>
</dbReference>
<sequence>MKLLKLVHLVVVVEKNGFVGGNTILCGGIYNAPDPELQEHAGIEDSEELFYEQTY</sequence>
<evidence type="ECO:0000313" key="1">
    <source>
        <dbReference type="EMBL" id="MFO3717694.1"/>
    </source>
</evidence>